<gene>
    <name evidence="2" type="ORF">Tsubulata_030050</name>
</gene>
<keyword evidence="3" id="KW-1185">Reference proteome</keyword>
<reference evidence="2" key="2">
    <citation type="journal article" date="2023" name="Plants (Basel)">
        <title>Annotation of the Turnera subulata (Passifloraceae) Draft Genome Reveals the S-Locus Evolved after the Divergence of Turneroideae from Passifloroideae in a Stepwise Manner.</title>
        <authorList>
            <person name="Henning P.M."/>
            <person name="Roalson E.H."/>
            <person name="Mir W."/>
            <person name="McCubbin A.G."/>
            <person name="Shore J.S."/>
        </authorList>
    </citation>
    <scope>NUCLEOTIDE SEQUENCE</scope>
    <source>
        <strain evidence="2">F60SS</strain>
    </source>
</reference>
<dbReference type="AlphaFoldDB" id="A0A9Q0FL56"/>
<evidence type="ECO:0000256" key="1">
    <source>
        <dbReference type="SAM" id="MobiDB-lite"/>
    </source>
</evidence>
<feature type="compositionally biased region" description="Basic and acidic residues" evidence="1">
    <location>
        <begin position="214"/>
        <end position="225"/>
    </location>
</feature>
<evidence type="ECO:0000313" key="3">
    <source>
        <dbReference type="Proteomes" id="UP001141552"/>
    </source>
</evidence>
<organism evidence="2 3">
    <name type="scientific">Turnera subulata</name>
    <dbReference type="NCBI Taxonomy" id="218843"/>
    <lineage>
        <taxon>Eukaryota</taxon>
        <taxon>Viridiplantae</taxon>
        <taxon>Streptophyta</taxon>
        <taxon>Embryophyta</taxon>
        <taxon>Tracheophyta</taxon>
        <taxon>Spermatophyta</taxon>
        <taxon>Magnoliopsida</taxon>
        <taxon>eudicotyledons</taxon>
        <taxon>Gunneridae</taxon>
        <taxon>Pentapetalae</taxon>
        <taxon>rosids</taxon>
        <taxon>fabids</taxon>
        <taxon>Malpighiales</taxon>
        <taxon>Passifloraceae</taxon>
        <taxon>Turnera</taxon>
    </lineage>
</organism>
<dbReference type="Proteomes" id="UP001141552">
    <property type="component" value="Unassembled WGS sequence"/>
</dbReference>
<dbReference type="PANTHER" id="PTHR35770">
    <property type="entry name" value="U2 SMALL NUCLEAR RIBONUCLEOPROTEIN AUXILIARY FACTOR-LIKE PROTEIN"/>
    <property type="match status" value="1"/>
</dbReference>
<feature type="region of interest" description="Disordered" evidence="1">
    <location>
        <begin position="1"/>
        <end position="25"/>
    </location>
</feature>
<feature type="region of interest" description="Disordered" evidence="1">
    <location>
        <begin position="172"/>
        <end position="235"/>
    </location>
</feature>
<feature type="compositionally biased region" description="Polar residues" evidence="1">
    <location>
        <begin position="194"/>
        <end position="213"/>
    </location>
</feature>
<evidence type="ECO:0000313" key="2">
    <source>
        <dbReference type="EMBL" id="KAJ4833517.1"/>
    </source>
</evidence>
<comment type="caution">
    <text evidence="2">The sequence shown here is derived from an EMBL/GenBank/DDBJ whole genome shotgun (WGS) entry which is preliminary data.</text>
</comment>
<dbReference type="EMBL" id="JAKUCV010004928">
    <property type="protein sequence ID" value="KAJ4833517.1"/>
    <property type="molecule type" value="Genomic_DNA"/>
</dbReference>
<name>A0A9Q0FL56_9ROSI</name>
<reference evidence="2" key="1">
    <citation type="submission" date="2022-02" db="EMBL/GenBank/DDBJ databases">
        <authorList>
            <person name="Henning P.M."/>
            <person name="McCubbin A.G."/>
            <person name="Shore J.S."/>
        </authorList>
    </citation>
    <scope>NUCLEOTIDE SEQUENCE</scope>
    <source>
        <strain evidence="2">F60SS</strain>
        <tissue evidence="2">Leaves</tissue>
    </source>
</reference>
<feature type="compositionally biased region" description="Basic and acidic residues" evidence="1">
    <location>
        <begin position="172"/>
        <end position="182"/>
    </location>
</feature>
<dbReference type="OrthoDB" id="775087at2759"/>
<accession>A0A9Q0FL56</accession>
<sequence>MGFEELQPIFAEPRPEWAPSPDSDSDSAPLPRFLMHVFAPDINHLKFHVTDYRRNTFEAVKSVAQLEDLRDSVGIGGSWSDFVDYLIASIKSHDVRLVLDDYSHSRGAGKARVVAQKSKGMPLISISLTKLADTSSANDAMAYTSFELFKAWKCTQDLAAQEQEHSLKLERAASTEKEKNENIHSQLGKRQKAENNYSKTSDVSAPLHNGTQDSPDKVAARDPTPKKVTNRIVPAFRRAKVRGALLQDTEDDEDN</sequence>
<proteinExistence type="predicted"/>
<protein>
    <submittedName>
        <fullName evidence="2">Uncharacterized protein</fullName>
    </submittedName>
</protein>
<dbReference type="PANTHER" id="PTHR35770:SF1">
    <property type="entry name" value="U2 SMALL NUCLEAR RIBONUCLEOPROTEIN AUXILIARY FACTOR-LIKE PROTEIN"/>
    <property type="match status" value="1"/>
</dbReference>